<dbReference type="AlphaFoldDB" id="A0A4C1UXZ7"/>
<sequence>MVRQSEESKELVVARRYVRSAFPSSLAAAPAAAFSLRPPLLIISAQKNSPGGGRRPPANGRSAARASPMRSLPTASVHWCACTLHSKQHLHRNARNDLTSWQSRVTETRKPPRRRGPGPRRAGYARASVRFLEA</sequence>
<evidence type="ECO:0000313" key="2">
    <source>
        <dbReference type="EMBL" id="GBP30822.1"/>
    </source>
</evidence>
<protein>
    <submittedName>
        <fullName evidence="2">Uncharacterized protein</fullName>
    </submittedName>
</protein>
<reference evidence="2 3" key="1">
    <citation type="journal article" date="2019" name="Commun. Biol.">
        <title>The bagworm genome reveals a unique fibroin gene that provides high tensile strength.</title>
        <authorList>
            <person name="Kono N."/>
            <person name="Nakamura H."/>
            <person name="Ohtoshi R."/>
            <person name="Tomita M."/>
            <person name="Numata K."/>
            <person name="Arakawa K."/>
        </authorList>
    </citation>
    <scope>NUCLEOTIDE SEQUENCE [LARGE SCALE GENOMIC DNA]</scope>
</reference>
<evidence type="ECO:0000313" key="3">
    <source>
        <dbReference type="Proteomes" id="UP000299102"/>
    </source>
</evidence>
<feature type="region of interest" description="Disordered" evidence="1">
    <location>
        <begin position="93"/>
        <end position="127"/>
    </location>
</feature>
<gene>
    <name evidence="2" type="ORF">EVAR_82564_1</name>
</gene>
<accession>A0A4C1UXZ7</accession>
<feature type="compositionally biased region" description="Low complexity" evidence="1">
    <location>
        <begin position="55"/>
        <end position="68"/>
    </location>
</feature>
<dbReference type="EMBL" id="BGZK01000237">
    <property type="protein sequence ID" value="GBP30822.1"/>
    <property type="molecule type" value="Genomic_DNA"/>
</dbReference>
<proteinExistence type="predicted"/>
<comment type="caution">
    <text evidence="2">The sequence shown here is derived from an EMBL/GenBank/DDBJ whole genome shotgun (WGS) entry which is preliminary data.</text>
</comment>
<name>A0A4C1UXZ7_EUMVA</name>
<keyword evidence="3" id="KW-1185">Reference proteome</keyword>
<evidence type="ECO:0000256" key="1">
    <source>
        <dbReference type="SAM" id="MobiDB-lite"/>
    </source>
</evidence>
<dbReference type="Proteomes" id="UP000299102">
    <property type="component" value="Unassembled WGS sequence"/>
</dbReference>
<feature type="region of interest" description="Disordered" evidence="1">
    <location>
        <begin position="44"/>
        <end position="69"/>
    </location>
</feature>
<organism evidence="2 3">
    <name type="scientific">Eumeta variegata</name>
    <name type="common">Bagworm moth</name>
    <name type="synonym">Eumeta japonica</name>
    <dbReference type="NCBI Taxonomy" id="151549"/>
    <lineage>
        <taxon>Eukaryota</taxon>
        <taxon>Metazoa</taxon>
        <taxon>Ecdysozoa</taxon>
        <taxon>Arthropoda</taxon>
        <taxon>Hexapoda</taxon>
        <taxon>Insecta</taxon>
        <taxon>Pterygota</taxon>
        <taxon>Neoptera</taxon>
        <taxon>Endopterygota</taxon>
        <taxon>Lepidoptera</taxon>
        <taxon>Glossata</taxon>
        <taxon>Ditrysia</taxon>
        <taxon>Tineoidea</taxon>
        <taxon>Psychidae</taxon>
        <taxon>Oiketicinae</taxon>
        <taxon>Eumeta</taxon>
    </lineage>
</organism>
<feature type="compositionally biased region" description="Polar residues" evidence="1">
    <location>
        <begin position="96"/>
        <end position="105"/>
    </location>
</feature>